<keyword evidence="1" id="KW-1133">Transmembrane helix</keyword>
<feature type="domain" description="Inositolphosphotransferase Aur1/Ipt1" evidence="2">
    <location>
        <begin position="96"/>
        <end position="278"/>
    </location>
</feature>
<dbReference type="AlphaFoldDB" id="A0A3B1D8S7"/>
<feature type="transmembrane region" description="Helical" evidence="1">
    <location>
        <begin position="214"/>
        <end position="234"/>
    </location>
</feature>
<sequence length="293" mass="32744">MSRDTLVKLSILLGTLATGLLMMLWNGLTFPIAESIAPLGVAGVLTPAAVFYHRKQTEEFVSTLLATIFMMVYLSCFTIFMYAGTAMQAPFVDSFLVQSDAFLGASLPGIVQWAKAHPTMTYYLKLAYHSGNVQTLLIVLFLGLKGEKRPLERFVFQFMFALFVIGIIFTFAPAEGPFVAYGYKPTAQQITYLQHLDGFRSGEMTLISLKNAEGLVTFPSFHTTWAILLAAAVWHRKKLFVPVLLLNLCVIAATLTTGWHYMTDVLGGAILAFFVIWLSYRIEPWLKRKPETE</sequence>
<gene>
    <name evidence="3" type="ORF">MNBD_PLANCTO02-232</name>
</gene>
<dbReference type="SUPFAM" id="SSF48317">
    <property type="entry name" value="Acid phosphatase/Vanadium-dependent haloperoxidase"/>
    <property type="match status" value="1"/>
</dbReference>
<protein>
    <recommendedName>
        <fullName evidence="2">Inositolphosphotransferase Aur1/Ipt1 domain-containing protein</fullName>
    </recommendedName>
</protein>
<feature type="transmembrane region" description="Helical" evidence="1">
    <location>
        <begin position="122"/>
        <end position="142"/>
    </location>
</feature>
<feature type="transmembrane region" description="Helical" evidence="1">
    <location>
        <begin position="265"/>
        <end position="282"/>
    </location>
</feature>
<organism evidence="3">
    <name type="scientific">hydrothermal vent metagenome</name>
    <dbReference type="NCBI Taxonomy" id="652676"/>
    <lineage>
        <taxon>unclassified sequences</taxon>
        <taxon>metagenomes</taxon>
        <taxon>ecological metagenomes</taxon>
    </lineage>
</organism>
<dbReference type="InterPro" id="IPR036938">
    <property type="entry name" value="PAP2/HPO_sf"/>
</dbReference>
<feature type="transmembrane region" description="Helical" evidence="1">
    <location>
        <begin position="32"/>
        <end position="52"/>
    </location>
</feature>
<reference evidence="3" key="1">
    <citation type="submission" date="2018-06" db="EMBL/GenBank/DDBJ databases">
        <authorList>
            <person name="Zhirakovskaya E."/>
        </authorList>
    </citation>
    <scope>NUCLEOTIDE SEQUENCE</scope>
</reference>
<proteinExistence type="predicted"/>
<dbReference type="EMBL" id="UOGL01000102">
    <property type="protein sequence ID" value="VAX37132.1"/>
    <property type="molecule type" value="Genomic_DNA"/>
</dbReference>
<feature type="transmembrane region" description="Helical" evidence="1">
    <location>
        <begin position="154"/>
        <end position="174"/>
    </location>
</feature>
<dbReference type="GO" id="GO:0016020">
    <property type="term" value="C:membrane"/>
    <property type="evidence" value="ECO:0007669"/>
    <property type="project" value="UniProtKB-SubCell"/>
</dbReference>
<dbReference type="Gene3D" id="1.20.144.10">
    <property type="entry name" value="Phosphatidic acid phosphatase type 2/haloperoxidase"/>
    <property type="match status" value="1"/>
</dbReference>
<dbReference type="Pfam" id="PF14378">
    <property type="entry name" value="PAP2_3"/>
    <property type="match status" value="1"/>
</dbReference>
<feature type="transmembrane region" description="Helical" evidence="1">
    <location>
        <begin position="7"/>
        <end position="26"/>
    </location>
</feature>
<name>A0A3B1D8S7_9ZZZZ</name>
<evidence type="ECO:0000313" key="3">
    <source>
        <dbReference type="EMBL" id="VAX37132.1"/>
    </source>
</evidence>
<feature type="transmembrane region" description="Helical" evidence="1">
    <location>
        <begin position="64"/>
        <end position="83"/>
    </location>
</feature>
<accession>A0A3B1D8S7</accession>
<keyword evidence="1" id="KW-0472">Membrane</keyword>
<evidence type="ECO:0000256" key="1">
    <source>
        <dbReference type="SAM" id="Phobius"/>
    </source>
</evidence>
<feature type="transmembrane region" description="Helical" evidence="1">
    <location>
        <begin position="239"/>
        <end position="259"/>
    </location>
</feature>
<dbReference type="InterPro" id="IPR026841">
    <property type="entry name" value="Aur1/Ipt1"/>
</dbReference>
<keyword evidence="1" id="KW-0812">Transmembrane</keyword>
<evidence type="ECO:0000259" key="2">
    <source>
        <dbReference type="Pfam" id="PF14378"/>
    </source>
</evidence>